<protein>
    <submittedName>
        <fullName evidence="10">T-box transcription factor TBX15-like isoform X1</fullName>
    </submittedName>
</protein>
<dbReference type="PROSITE" id="PS01264">
    <property type="entry name" value="TBOX_2"/>
    <property type="match status" value="1"/>
</dbReference>
<dbReference type="InterPro" id="IPR036960">
    <property type="entry name" value="T-box_sf"/>
</dbReference>
<dbReference type="KEGG" id="bbel:109481199"/>
<feature type="region of interest" description="Disordered" evidence="7">
    <location>
        <begin position="357"/>
        <end position="484"/>
    </location>
</feature>
<dbReference type="SMART" id="SM00425">
    <property type="entry name" value="TBOX"/>
    <property type="match status" value="1"/>
</dbReference>
<dbReference type="GeneID" id="109481199"/>
<reference evidence="10" key="1">
    <citation type="submission" date="2025-08" db="UniProtKB">
        <authorList>
            <consortium name="RefSeq"/>
        </authorList>
    </citation>
    <scope>IDENTIFICATION</scope>
    <source>
        <tissue evidence="10">Gonad</tissue>
    </source>
</reference>
<dbReference type="PANTHER" id="PTHR11267">
    <property type="entry name" value="T-BOX PROTEIN-RELATED"/>
    <property type="match status" value="1"/>
</dbReference>
<feature type="domain" description="T-box" evidence="8">
    <location>
        <begin position="101"/>
        <end position="288"/>
    </location>
</feature>
<evidence type="ECO:0000256" key="7">
    <source>
        <dbReference type="SAM" id="MobiDB-lite"/>
    </source>
</evidence>
<dbReference type="PRINTS" id="PR00937">
    <property type="entry name" value="TBOX"/>
</dbReference>
<dbReference type="GO" id="GO:0000785">
    <property type="term" value="C:chromatin"/>
    <property type="evidence" value="ECO:0007669"/>
    <property type="project" value="TreeGrafter"/>
</dbReference>
<dbReference type="Pfam" id="PF00907">
    <property type="entry name" value="T-box"/>
    <property type="match status" value="1"/>
</dbReference>
<dbReference type="Proteomes" id="UP000515135">
    <property type="component" value="Unplaced"/>
</dbReference>
<dbReference type="GO" id="GO:0000981">
    <property type="term" value="F:DNA-binding transcription factor activity, RNA polymerase II-specific"/>
    <property type="evidence" value="ECO:0007669"/>
    <property type="project" value="TreeGrafter"/>
</dbReference>
<feature type="compositionally biased region" description="Polar residues" evidence="7">
    <location>
        <begin position="438"/>
        <end position="455"/>
    </location>
</feature>
<keyword evidence="9" id="KW-1185">Reference proteome</keyword>
<evidence type="ECO:0000256" key="2">
    <source>
        <dbReference type="ARBA" id="ARBA00023015"/>
    </source>
</evidence>
<proteinExistence type="predicted"/>
<name>A0A6P5ABW0_BRABE</name>
<keyword evidence="2" id="KW-0805">Transcription regulation</keyword>
<feature type="compositionally biased region" description="Polar residues" evidence="7">
    <location>
        <begin position="34"/>
        <end position="43"/>
    </location>
</feature>
<dbReference type="Gene3D" id="2.60.40.820">
    <property type="entry name" value="Transcription factor, T-box"/>
    <property type="match status" value="1"/>
</dbReference>
<dbReference type="InterPro" id="IPR046360">
    <property type="entry name" value="T-box_DNA-bd"/>
</dbReference>
<dbReference type="InterPro" id="IPR001699">
    <property type="entry name" value="TF_T-box"/>
</dbReference>
<dbReference type="CDD" id="cd20191">
    <property type="entry name" value="T-box_TBX15_18_22-like"/>
    <property type="match status" value="1"/>
</dbReference>
<sequence>MAEKRKSAPVTLSSRAHAFSVEALLGPRVKKQRTAQYRNSGENATGEDDVLENFSASDGRHEDRTPEQSSSALGSIQALQSRLAYPLPQPDGPADQVRVELQGKDLWARFHDIGTEMIITKAGRRMFPAIRTKVTGLDPKAQYIVIMDIVPVDNKRYRYVYHSSKWMCAGSADAPPPPRVYVHPDSPASGEAWMRQTVSFDKLKLTNNENDEQGYIILHSMHKYQPRVHIIKKTGHTDLTNKTSISPADKAQTFSFPETVFTTVTAYQNQQITRLKIDRNPFAKGFRDSGRNRSGLECIMDSYALWHNPGRPLTYGQYTSMKSQAEEEKIMSGILPPPSPPTAFYLAPNTFNVGCREGQTGMTPDRYHESPQRTSINKENVFSPDLPSDSSRLVPPQCSAAGSMCRHPLMSESSALPHPDDYVRQTAPQPPSIPYQYLPSSPHFSQTTLSPTQHSPLLGAPYPSPRNCSAGSSPQSYLPISPSTSGTSSCPTTSHLSPTFCTSATFPHPYFNNLQVLPTSALPTSGLSTSALPTSAPSSYSYLHGQYRLAVHRIPSPQASLV</sequence>
<evidence type="ECO:0000256" key="6">
    <source>
        <dbReference type="PROSITE-ProRule" id="PRU00201"/>
    </source>
</evidence>
<feature type="compositionally biased region" description="Polar residues" evidence="7">
    <location>
        <begin position="466"/>
        <end position="478"/>
    </location>
</feature>
<evidence type="ECO:0000256" key="5">
    <source>
        <dbReference type="ARBA" id="ARBA00023242"/>
    </source>
</evidence>
<dbReference type="SUPFAM" id="SSF49417">
    <property type="entry name" value="p53-like transcription factors"/>
    <property type="match status" value="1"/>
</dbReference>
<dbReference type="InterPro" id="IPR008967">
    <property type="entry name" value="p53-like_TF_DNA-bd_sf"/>
</dbReference>
<accession>A0A6P5ABW0</accession>
<evidence type="ECO:0000313" key="9">
    <source>
        <dbReference type="Proteomes" id="UP000515135"/>
    </source>
</evidence>
<dbReference type="FunFam" id="2.60.40.820:FF:000001">
    <property type="entry name" value="T-box transcription factor TBX18"/>
    <property type="match status" value="1"/>
</dbReference>
<dbReference type="RefSeq" id="XP_019639286.1">
    <property type="nucleotide sequence ID" value="XM_019783727.1"/>
</dbReference>
<dbReference type="PANTHER" id="PTHR11267:SF207">
    <property type="entry name" value="OVER COMPENSATING MALES, ISOFORM A"/>
    <property type="match status" value="1"/>
</dbReference>
<dbReference type="PROSITE" id="PS01283">
    <property type="entry name" value="TBOX_1"/>
    <property type="match status" value="1"/>
</dbReference>
<dbReference type="GO" id="GO:0001708">
    <property type="term" value="P:cell fate specification"/>
    <property type="evidence" value="ECO:0007669"/>
    <property type="project" value="TreeGrafter"/>
</dbReference>
<evidence type="ECO:0000259" key="8">
    <source>
        <dbReference type="PROSITE" id="PS50252"/>
    </source>
</evidence>
<dbReference type="PROSITE" id="PS50252">
    <property type="entry name" value="TBOX_3"/>
    <property type="match status" value="1"/>
</dbReference>
<dbReference type="GO" id="GO:0005634">
    <property type="term" value="C:nucleus"/>
    <property type="evidence" value="ECO:0007669"/>
    <property type="project" value="UniProtKB-SubCell"/>
</dbReference>
<keyword evidence="3 6" id="KW-0238">DNA-binding</keyword>
<dbReference type="InterPro" id="IPR018186">
    <property type="entry name" value="TF_T-box_CS"/>
</dbReference>
<feature type="region of interest" description="Disordered" evidence="7">
    <location>
        <begin position="32"/>
        <end position="73"/>
    </location>
</feature>
<dbReference type="GO" id="GO:0000978">
    <property type="term" value="F:RNA polymerase II cis-regulatory region sequence-specific DNA binding"/>
    <property type="evidence" value="ECO:0007669"/>
    <property type="project" value="InterPro"/>
</dbReference>
<keyword evidence="5 6" id="KW-0539">Nucleus</keyword>
<dbReference type="AlphaFoldDB" id="A0A6P5ABW0"/>
<gene>
    <name evidence="10" type="primary">LOC109481199</name>
</gene>
<keyword evidence="4" id="KW-0804">Transcription</keyword>
<dbReference type="OrthoDB" id="7442607at2759"/>
<evidence type="ECO:0000256" key="4">
    <source>
        <dbReference type="ARBA" id="ARBA00023163"/>
    </source>
</evidence>
<comment type="subcellular location">
    <subcellularLocation>
        <location evidence="1 6">Nucleus</location>
    </subcellularLocation>
</comment>
<evidence type="ECO:0000256" key="1">
    <source>
        <dbReference type="ARBA" id="ARBA00004123"/>
    </source>
</evidence>
<comment type="caution">
    <text evidence="6">Lacks conserved residue(s) required for the propagation of feature annotation.</text>
</comment>
<evidence type="ECO:0000313" key="10">
    <source>
        <dbReference type="RefSeq" id="XP_019639286.1"/>
    </source>
</evidence>
<dbReference type="GO" id="GO:0045893">
    <property type="term" value="P:positive regulation of DNA-templated transcription"/>
    <property type="evidence" value="ECO:0007669"/>
    <property type="project" value="InterPro"/>
</dbReference>
<organism evidence="9 10">
    <name type="scientific">Branchiostoma belcheri</name>
    <name type="common">Amphioxus</name>
    <dbReference type="NCBI Taxonomy" id="7741"/>
    <lineage>
        <taxon>Eukaryota</taxon>
        <taxon>Metazoa</taxon>
        <taxon>Chordata</taxon>
        <taxon>Cephalochordata</taxon>
        <taxon>Leptocardii</taxon>
        <taxon>Amphioxiformes</taxon>
        <taxon>Branchiostomatidae</taxon>
        <taxon>Branchiostoma</taxon>
    </lineage>
</organism>
<evidence type="ECO:0000256" key="3">
    <source>
        <dbReference type="ARBA" id="ARBA00023125"/>
    </source>
</evidence>